<dbReference type="SUPFAM" id="SSF88723">
    <property type="entry name" value="PIN domain-like"/>
    <property type="match status" value="1"/>
</dbReference>
<evidence type="ECO:0000256" key="3">
    <source>
        <dbReference type="ARBA" id="ARBA00005283"/>
    </source>
</evidence>
<dbReference type="AlphaFoldDB" id="C5L0U0"/>
<comment type="subcellular location">
    <subcellularLocation>
        <location evidence="2">Nucleus</location>
    </subcellularLocation>
</comment>
<evidence type="ECO:0000256" key="1">
    <source>
        <dbReference type="ARBA" id="ARBA00001946"/>
    </source>
</evidence>
<dbReference type="PROSITE" id="PS00841">
    <property type="entry name" value="XPG_1"/>
    <property type="match status" value="1"/>
</dbReference>
<dbReference type="Proteomes" id="UP000007800">
    <property type="component" value="Unassembled WGS sequence"/>
</dbReference>
<feature type="compositionally biased region" description="Low complexity" evidence="12">
    <location>
        <begin position="642"/>
        <end position="653"/>
    </location>
</feature>
<dbReference type="InterPro" id="IPR006085">
    <property type="entry name" value="XPG_DNA_repair_N"/>
</dbReference>
<dbReference type="GO" id="GO:0006289">
    <property type="term" value="P:nucleotide-excision repair"/>
    <property type="evidence" value="ECO:0007669"/>
    <property type="project" value="InterPro"/>
</dbReference>
<feature type="region of interest" description="Disordered" evidence="12">
    <location>
        <begin position="65"/>
        <end position="151"/>
    </location>
</feature>
<keyword evidence="10" id="KW-0234">DNA repair</keyword>
<feature type="compositionally biased region" description="Low complexity" evidence="12">
    <location>
        <begin position="101"/>
        <end position="127"/>
    </location>
</feature>
<evidence type="ECO:0000256" key="11">
    <source>
        <dbReference type="ARBA" id="ARBA00023242"/>
    </source>
</evidence>
<dbReference type="GO" id="GO:0016788">
    <property type="term" value="F:hydrolase activity, acting on ester bonds"/>
    <property type="evidence" value="ECO:0007669"/>
    <property type="project" value="InterPro"/>
</dbReference>
<dbReference type="SMART" id="SM00279">
    <property type="entry name" value="HhH2"/>
    <property type="match status" value="1"/>
</dbReference>
<dbReference type="InParanoid" id="C5L0U0"/>
<feature type="region of interest" description="Disordered" evidence="12">
    <location>
        <begin position="485"/>
        <end position="511"/>
    </location>
</feature>
<dbReference type="InterPro" id="IPR001044">
    <property type="entry name" value="XPG/Rad2_eukaryotes"/>
</dbReference>
<keyword evidence="4" id="KW-0597">Phosphoprotein</keyword>
<comment type="similarity">
    <text evidence="3">Belongs to the XPG/RAD2 endonuclease family. XPG subfamily.</text>
</comment>
<evidence type="ECO:0000256" key="12">
    <source>
        <dbReference type="SAM" id="MobiDB-lite"/>
    </source>
</evidence>
<dbReference type="EMBL" id="GG678140">
    <property type="protein sequence ID" value="EER09582.1"/>
    <property type="molecule type" value="Genomic_DNA"/>
</dbReference>
<dbReference type="OMA" id="REVHETN"/>
<dbReference type="InterPro" id="IPR008918">
    <property type="entry name" value="HhH2"/>
</dbReference>
<sequence length="937" mass="102664">MPPNKKGPHMLGFFRRLCKLLFLKVKPIIVFDGPAPKLKRDTIAKRARDAEKAEARLRRTAQQLVKNRLLQKAASKVHKERQGESSGSSPSAEIAEPEGTAAEVADSISVSSSSGSGSSSDSEWSSARTLNGVPSSEEERRNEPSQRRRRWRYNKAVPSAFRGFLAERRGLDDIQVSQEAVRELEDMVQGQDDNSKSGGYDLDTVAQLPTMVRYKVLLEVREKVMNDGRARAIHHQAVAGAEGIAFASNTAQFMELVRVNEMISKTKLEIAKEEEEHRLAAKGEDVSAKGIYVPPEAVTSSPSPPSPPPEFEWRQKRKKSRSQYMNNLDNLKYASTQDVDLKQTLEEVLDGSPTCEEEKRDVKIEVKMEVPKAAGDGALSDGSDSSDVDFDNMFADEEPQGVRCIDNNVGPSGSHLARVISVSGNIEATRSPMGRRIGKLKINLKRKRAPDGIPSSPENGSRGVPVLISANDGIGNVTMEVGDETVASGKSDGDKTMLVGGPGESRGSDGIDSSVVLEYQDNGRREANATARTEPVDSSAELPVTMGVPESDDIPQAVEFLSPTDEPLIESSSLSRSRSASVSAPSVASITEQSVLISDTHEPDGYSPAAEEELGAGVESLRREGPMPMSAVESKVLEHVEPSPSSEAVEEASGTAWFPKPRTGQPIPVEKVAREESSEARAALDELDDVDIDALVEIERKMIDIEGMPKPRYRGRKEGGQVPLSALDDLQSKLRVEEKLLEDNVNKLAKQQTEVDFRALKEDIQLLLTAFGIPWVDAPCEAEAQCVALVRNGLADGVISDDSDTLMYGAEVVLRRLYFDAMYVEMYSSSRMPDRLRDHDAMVSLAMLLGCDYTPGVLGIGAVNALEIIQAGYVGMESFVFGHQHWCRRIRRRSRRRWQARKVSILCNFGSSRETMAVTGPRGHSRRTFLDKMFGML</sequence>
<feature type="domain" description="XPG-I" evidence="13">
    <location>
        <begin position="769"/>
        <end position="838"/>
    </location>
</feature>
<keyword evidence="15" id="KW-1185">Reference proteome</keyword>
<keyword evidence="11" id="KW-0539">Nucleus</keyword>
<feature type="compositionally biased region" description="Basic and acidic residues" evidence="12">
    <location>
        <begin position="137"/>
        <end position="146"/>
    </location>
</feature>
<evidence type="ECO:0000313" key="15">
    <source>
        <dbReference type="Proteomes" id="UP000007800"/>
    </source>
</evidence>
<dbReference type="PANTHER" id="PTHR16171">
    <property type="entry name" value="DNA REPAIR PROTEIN COMPLEMENTING XP-G CELLS-RELATED"/>
    <property type="match status" value="1"/>
</dbReference>
<keyword evidence="6" id="KW-0255">Endonuclease</keyword>
<comment type="cofactor">
    <cofactor evidence="1">
        <name>Mg(2+)</name>
        <dbReference type="ChEBI" id="CHEBI:18420"/>
    </cofactor>
</comment>
<dbReference type="CDD" id="cd09900">
    <property type="entry name" value="H3TH_XPG-like"/>
    <property type="match status" value="1"/>
</dbReference>
<dbReference type="Gene3D" id="3.40.50.1010">
    <property type="entry name" value="5'-nuclease"/>
    <property type="match status" value="2"/>
</dbReference>
<evidence type="ECO:0000259" key="13">
    <source>
        <dbReference type="SMART" id="SM00484"/>
    </source>
</evidence>
<dbReference type="InterPro" id="IPR006086">
    <property type="entry name" value="XPG-I_dom"/>
</dbReference>
<evidence type="ECO:0000256" key="6">
    <source>
        <dbReference type="ARBA" id="ARBA00022759"/>
    </source>
</evidence>
<evidence type="ECO:0000256" key="9">
    <source>
        <dbReference type="ARBA" id="ARBA00023128"/>
    </source>
</evidence>
<evidence type="ECO:0000256" key="7">
    <source>
        <dbReference type="ARBA" id="ARBA00022763"/>
    </source>
</evidence>
<accession>C5L0U0</accession>
<feature type="region of interest" description="Disordered" evidence="12">
    <location>
        <begin position="569"/>
        <end position="590"/>
    </location>
</feature>
<keyword evidence="8" id="KW-0460">Magnesium</keyword>
<dbReference type="Pfam" id="PF00867">
    <property type="entry name" value="XPG_I"/>
    <property type="match status" value="1"/>
</dbReference>
<reference evidence="14 15" key="1">
    <citation type="submission" date="2008-07" db="EMBL/GenBank/DDBJ databases">
        <authorList>
            <person name="El-Sayed N."/>
            <person name="Caler E."/>
            <person name="Inman J."/>
            <person name="Amedeo P."/>
            <person name="Hass B."/>
            <person name="Wortman J."/>
        </authorList>
    </citation>
    <scope>NUCLEOTIDE SEQUENCE [LARGE SCALE GENOMIC DNA]</scope>
    <source>
        <strain evidence="15">ATCC 50983 / TXsc</strain>
    </source>
</reference>
<dbReference type="GeneID" id="9052507"/>
<dbReference type="OrthoDB" id="31113at2759"/>
<proteinExistence type="inferred from homology"/>
<keyword evidence="9" id="KW-0496">Mitochondrion</keyword>
<dbReference type="SMART" id="SM00484">
    <property type="entry name" value="XPGI"/>
    <property type="match status" value="1"/>
</dbReference>
<dbReference type="GO" id="GO:0005634">
    <property type="term" value="C:nucleus"/>
    <property type="evidence" value="ECO:0007669"/>
    <property type="project" value="UniProtKB-SubCell"/>
</dbReference>
<dbReference type="GO" id="GO:0046872">
    <property type="term" value="F:metal ion binding"/>
    <property type="evidence" value="ECO:0007669"/>
    <property type="project" value="UniProtKB-KW"/>
</dbReference>
<protein>
    <recommendedName>
        <fullName evidence="13">XPG-I domain-containing protein</fullName>
    </recommendedName>
</protein>
<evidence type="ECO:0000256" key="5">
    <source>
        <dbReference type="ARBA" id="ARBA00022723"/>
    </source>
</evidence>
<dbReference type="GO" id="GO:0004520">
    <property type="term" value="F:DNA endonuclease activity"/>
    <property type="evidence" value="ECO:0007669"/>
    <property type="project" value="TreeGrafter"/>
</dbReference>
<dbReference type="GO" id="GO:0003697">
    <property type="term" value="F:single-stranded DNA binding"/>
    <property type="evidence" value="ECO:0007669"/>
    <property type="project" value="InterPro"/>
</dbReference>
<dbReference type="InterPro" id="IPR029060">
    <property type="entry name" value="PIN-like_dom_sf"/>
</dbReference>
<keyword evidence="7" id="KW-0227">DNA damage</keyword>
<dbReference type="PANTHER" id="PTHR16171:SF7">
    <property type="entry name" value="DNA REPAIR PROTEIN RAD2"/>
    <property type="match status" value="1"/>
</dbReference>
<dbReference type="PRINTS" id="PR00066">
    <property type="entry name" value="XRODRMPGMNTG"/>
</dbReference>
<keyword evidence="6" id="KW-0378">Hydrolase</keyword>
<evidence type="ECO:0000313" key="14">
    <source>
        <dbReference type="EMBL" id="EER09582.1"/>
    </source>
</evidence>
<keyword evidence="6" id="KW-0540">Nuclease</keyword>
<evidence type="ECO:0000256" key="10">
    <source>
        <dbReference type="ARBA" id="ARBA00023204"/>
    </source>
</evidence>
<organism evidence="15">
    <name type="scientific">Perkinsus marinus (strain ATCC 50983 / TXsc)</name>
    <dbReference type="NCBI Taxonomy" id="423536"/>
    <lineage>
        <taxon>Eukaryota</taxon>
        <taxon>Sar</taxon>
        <taxon>Alveolata</taxon>
        <taxon>Perkinsozoa</taxon>
        <taxon>Perkinsea</taxon>
        <taxon>Perkinsida</taxon>
        <taxon>Perkinsidae</taxon>
        <taxon>Perkinsus</taxon>
    </lineage>
</organism>
<evidence type="ECO:0000256" key="4">
    <source>
        <dbReference type="ARBA" id="ARBA00022553"/>
    </source>
</evidence>
<feature type="region of interest" description="Disordered" evidence="12">
    <location>
        <begin position="640"/>
        <end position="664"/>
    </location>
</feature>
<dbReference type="Gene3D" id="1.10.150.20">
    <property type="entry name" value="5' to 3' exonuclease, C-terminal subdomain"/>
    <property type="match status" value="1"/>
</dbReference>
<evidence type="ECO:0000256" key="8">
    <source>
        <dbReference type="ARBA" id="ARBA00022842"/>
    </source>
</evidence>
<dbReference type="InterPro" id="IPR019974">
    <property type="entry name" value="XPG_CS"/>
</dbReference>
<gene>
    <name evidence="14" type="ORF">Pmar_PMAR008722</name>
</gene>
<feature type="region of interest" description="Disordered" evidence="12">
    <location>
        <begin position="294"/>
        <end position="319"/>
    </location>
</feature>
<dbReference type="RefSeq" id="XP_002777787.1">
    <property type="nucleotide sequence ID" value="XM_002777741.1"/>
</dbReference>
<keyword evidence="5" id="KW-0479">Metal-binding</keyword>
<dbReference type="Pfam" id="PF00752">
    <property type="entry name" value="XPG_N"/>
    <property type="match status" value="1"/>
</dbReference>
<dbReference type="InterPro" id="IPR006084">
    <property type="entry name" value="XPG/Rad2"/>
</dbReference>
<evidence type="ECO:0000256" key="2">
    <source>
        <dbReference type="ARBA" id="ARBA00004123"/>
    </source>
</evidence>
<name>C5L0U0_PERM5</name>
<dbReference type="PRINTS" id="PR00853">
    <property type="entry name" value="XPGRADSUPER"/>
</dbReference>